<reference evidence="2" key="1">
    <citation type="submission" date="2012-09" db="EMBL/GenBank/DDBJ databases">
        <authorList>
            <person name="Martin A.A."/>
        </authorList>
    </citation>
    <scope>NUCLEOTIDE SEQUENCE</scope>
</reference>
<dbReference type="Proteomes" id="UP000035642">
    <property type="component" value="Unassembled WGS sequence"/>
</dbReference>
<feature type="chain" id="PRO_5005326423" evidence="1">
    <location>
        <begin position="17"/>
        <end position="121"/>
    </location>
</feature>
<proteinExistence type="predicted"/>
<evidence type="ECO:0000313" key="3">
    <source>
        <dbReference type="WBParaSite" id="ACAC_0000336701-mRNA-1"/>
    </source>
</evidence>
<feature type="signal peptide" evidence="1">
    <location>
        <begin position="1"/>
        <end position="16"/>
    </location>
</feature>
<reference evidence="3" key="2">
    <citation type="submission" date="2017-02" db="UniProtKB">
        <authorList>
            <consortium name="WormBaseParasite"/>
        </authorList>
    </citation>
    <scope>IDENTIFICATION</scope>
</reference>
<keyword evidence="1" id="KW-0732">Signal</keyword>
<organism evidence="2 3">
    <name type="scientific">Angiostrongylus cantonensis</name>
    <name type="common">Rat lungworm</name>
    <dbReference type="NCBI Taxonomy" id="6313"/>
    <lineage>
        <taxon>Eukaryota</taxon>
        <taxon>Metazoa</taxon>
        <taxon>Ecdysozoa</taxon>
        <taxon>Nematoda</taxon>
        <taxon>Chromadorea</taxon>
        <taxon>Rhabditida</taxon>
        <taxon>Rhabditina</taxon>
        <taxon>Rhabditomorpha</taxon>
        <taxon>Strongyloidea</taxon>
        <taxon>Metastrongylidae</taxon>
        <taxon>Angiostrongylus</taxon>
    </lineage>
</organism>
<keyword evidence="2" id="KW-1185">Reference proteome</keyword>
<sequence length="121" mass="13770">MTVVVLLILLLTLVRARNNEILSVYKSCRASEKTVPTSGNSTFPSSSQLPEWCLTMRHDVAPCIAEKLLVEDDGSISSRGNVLLHAYEQSEDDEIKKDVKLYHYGCLYNSWHNFIDENCYK</sequence>
<evidence type="ECO:0000256" key="1">
    <source>
        <dbReference type="SAM" id="SignalP"/>
    </source>
</evidence>
<evidence type="ECO:0000313" key="2">
    <source>
        <dbReference type="Proteomes" id="UP000035642"/>
    </source>
</evidence>
<dbReference type="WBParaSite" id="ACAC_0000336701-mRNA-1">
    <property type="protein sequence ID" value="ACAC_0000336701-mRNA-1"/>
    <property type="gene ID" value="ACAC_0000336701"/>
</dbReference>
<name>A0A0K0D007_ANGCA</name>
<dbReference type="AlphaFoldDB" id="A0A0K0D007"/>
<accession>A0A0K0D007</accession>
<protein>
    <submittedName>
        <fullName evidence="3">Secreted protein</fullName>
    </submittedName>
</protein>